<dbReference type="OrthoDB" id="9133824at2"/>
<name>A0A4V2G3V9_9GAMM</name>
<evidence type="ECO:0000313" key="3">
    <source>
        <dbReference type="Proteomes" id="UP000292423"/>
    </source>
</evidence>
<dbReference type="EMBL" id="SHKX01000013">
    <property type="protein sequence ID" value="RZU38586.1"/>
    <property type="molecule type" value="Genomic_DNA"/>
</dbReference>
<dbReference type="AlphaFoldDB" id="A0A4V2G3V9"/>
<protein>
    <submittedName>
        <fullName evidence="2">Uncharacterized protein</fullName>
    </submittedName>
</protein>
<proteinExistence type="predicted"/>
<gene>
    <name evidence="2" type="ORF">EV700_2521</name>
</gene>
<dbReference type="Proteomes" id="UP000292423">
    <property type="component" value="Unassembled WGS sequence"/>
</dbReference>
<sequence>MKKPWEICVDLQLDKLTFLARLLADITANIVDRHDPTIGDTNTSLGMRIYECLKTNIIWLSSKHDWLNILTPGGRFTFTIGSTPMRFWSGESPEKLPSGKLIRSEEALLQLGLLDSPDQTQDLIWYCVLGRNDKRTIDRVHFVAYDHSEEICARHDINLNGVPSKIAPVSDSRPQAIELPSAATRLAPKKPKKQDDSANGD</sequence>
<dbReference type="RefSeq" id="WP_130414271.1">
    <property type="nucleotide sequence ID" value="NZ_SHKX01000013.1"/>
</dbReference>
<accession>A0A4V2G3V9</accession>
<feature type="region of interest" description="Disordered" evidence="1">
    <location>
        <begin position="165"/>
        <end position="201"/>
    </location>
</feature>
<comment type="caution">
    <text evidence="2">The sequence shown here is derived from an EMBL/GenBank/DDBJ whole genome shotgun (WGS) entry which is preliminary data.</text>
</comment>
<organism evidence="2 3">
    <name type="scientific">Fluviicoccus keumensis</name>
    <dbReference type="NCBI Taxonomy" id="1435465"/>
    <lineage>
        <taxon>Bacteria</taxon>
        <taxon>Pseudomonadati</taxon>
        <taxon>Pseudomonadota</taxon>
        <taxon>Gammaproteobacteria</taxon>
        <taxon>Moraxellales</taxon>
        <taxon>Moraxellaceae</taxon>
        <taxon>Fluviicoccus</taxon>
    </lineage>
</organism>
<evidence type="ECO:0000256" key="1">
    <source>
        <dbReference type="SAM" id="MobiDB-lite"/>
    </source>
</evidence>
<evidence type="ECO:0000313" key="2">
    <source>
        <dbReference type="EMBL" id="RZU38586.1"/>
    </source>
</evidence>
<reference evidence="2 3" key="1">
    <citation type="submission" date="2019-02" db="EMBL/GenBank/DDBJ databases">
        <title>Genomic Encyclopedia of Type Strains, Phase IV (KMG-IV): sequencing the most valuable type-strain genomes for metagenomic binning, comparative biology and taxonomic classification.</title>
        <authorList>
            <person name="Goeker M."/>
        </authorList>
    </citation>
    <scope>NUCLEOTIDE SEQUENCE [LARGE SCALE GENOMIC DNA]</scope>
    <source>
        <strain evidence="2 3">DSM 105135</strain>
    </source>
</reference>
<keyword evidence="3" id="KW-1185">Reference proteome</keyword>